<dbReference type="KEGG" id="nib:GU926_05410"/>
<proteinExistence type="predicted"/>
<keyword evidence="2" id="KW-1185">Reference proteome</keyword>
<dbReference type="RefSeq" id="WP_160689762.1">
    <property type="nucleotide sequence ID" value="NZ_CP047897.1"/>
</dbReference>
<dbReference type="EMBL" id="CP047897">
    <property type="protein sequence ID" value="QHL86904.1"/>
    <property type="molecule type" value="Genomic_DNA"/>
</dbReference>
<accession>A0A6P1NX56</accession>
<dbReference type="Proteomes" id="UP000464214">
    <property type="component" value="Chromosome"/>
</dbReference>
<evidence type="ECO:0000313" key="1">
    <source>
        <dbReference type="EMBL" id="QHL86904.1"/>
    </source>
</evidence>
<sequence length="146" mass="16009">MRPSYRHIILLLLAFSVLTGSVGIAATQRFCAMMGMELPAAKAEKMKEMDCCKKKAQPKKSCQEAAAQVDKKECCSSSTTYHKLDNLALKLSDKVVFYALQPALVSSFLTPPTTAVIISSSWPSFTDTSPPLTGRDLLTRLHILNI</sequence>
<gene>
    <name evidence="1" type="ORF">GU926_05410</name>
</gene>
<dbReference type="AlphaFoldDB" id="A0A6P1NX56"/>
<dbReference type="NCBIfam" id="NF047658">
    <property type="entry name" value="HYC_CC_PP"/>
    <property type="match status" value="1"/>
</dbReference>
<organism evidence="1 2">
    <name type="scientific">Nibribacter ruber</name>
    <dbReference type="NCBI Taxonomy" id="2698458"/>
    <lineage>
        <taxon>Bacteria</taxon>
        <taxon>Pseudomonadati</taxon>
        <taxon>Bacteroidota</taxon>
        <taxon>Cytophagia</taxon>
        <taxon>Cytophagales</taxon>
        <taxon>Hymenobacteraceae</taxon>
        <taxon>Nibribacter</taxon>
    </lineage>
</organism>
<dbReference type="InterPro" id="IPR058060">
    <property type="entry name" value="HYC_CC_PP"/>
</dbReference>
<reference evidence="1 2" key="1">
    <citation type="submission" date="2020-01" db="EMBL/GenBank/DDBJ databases">
        <authorList>
            <person name="Kim M."/>
        </authorList>
    </citation>
    <scope>NUCLEOTIDE SEQUENCE [LARGE SCALE GENOMIC DNA]</scope>
    <source>
        <strain evidence="1 2">BT10</strain>
    </source>
</reference>
<protein>
    <submittedName>
        <fullName evidence="1">Uncharacterized protein</fullName>
    </submittedName>
</protein>
<evidence type="ECO:0000313" key="2">
    <source>
        <dbReference type="Proteomes" id="UP000464214"/>
    </source>
</evidence>
<name>A0A6P1NX56_9BACT</name>